<dbReference type="PANTHER" id="PTHR40469">
    <property type="entry name" value="SECRETED GLYCOSYL HYDROLASE"/>
    <property type="match status" value="1"/>
</dbReference>
<dbReference type="AlphaFoldDB" id="A0A419S7I0"/>
<dbReference type="Gene3D" id="3.40.50.880">
    <property type="match status" value="1"/>
</dbReference>
<proteinExistence type="predicted"/>
<dbReference type="InterPro" id="IPR029062">
    <property type="entry name" value="Class_I_gatase-like"/>
</dbReference>
<gene>
    <name evidence="2" type="ORF">BCY91_03065</name>
</gene>
<evidence type="ECO:0000313" key="3">
    <source>
        <dbReference type="Proteomes" id="UP000283433"/>
    </source>
</evidence>
<dbReference type="PANTHER" id="PTHR40469:SF2">
    <property type="entry name" value="GALACTOSE-BINDING DOMAIN-LIKE SUPERFAMILY PROTEIN"/>
    <property type="match status" value="1"/>
</dbReference>
<dbReference type="OrthoDB" id="1117240at2"/>
<evidence type="ECO:0000313" key="2">
    <source>
        <dbReference type="EMBL" id="RKD17307.1"/>
    </source>
</evidence>
<feature type="domain" description="ThuA-like" evidence="1">
    <location>
        <begin position="61"/>
        <end position="226"/>
    </location>
</feature>
<dbReference type="InterPro" id="IPR029010">
    <property type="entry name" value="ThuA-like"/>
</dbReference>
<comment type="caution">
    <text evidence="2">The sequence shown here is derived from an EMBL/GenBank/DDBJ whole genome shotgun (WGS) entry which is preliminary data.</text>
</comment>
<protein>
    <recommendedName>
        <fullName evidence="1">ThuA-like domain-containing protein</fullName>
    </recommendedName>
</protein>
<evidence type="ECO:0000259" key="1">
    <source>
        <dbReference type="Pfam" id="PF06283"/>
    </source>
</evidence>
<keyword evidence="3" id="KW-1185">Reference proteome</keyword>
<dbReference type="Pfam" id="PF06283">
    <property type="entry name" value="ThuA"/>
    <property type="match status" value="1"/>
</dbReference>
<organism evidence="2 3">
    <name type="scientific">Pelobium manganitolerans</name>
    <dbReference type="NCBI Taxonomy" id="1842495"/>
    <lineage>
        <taxon>Bacteria</taxon>
        <taxon>Pseudomonadati</taxon>
        <taxon>Bacteroidota</taxon>
        <taxon>Sphingobacteriia</taxon>
        <taxon>Sphingobacteriales</taxon>
        <taxon>Sphingobacteriaceae</taxon>
        <taxon>Pelobium</taxon>
    </lineage>
</organism>
<sequence length="229" mass="25736">MCFFSFAASKPKKILLITGGCCHDYAFQSKAIMDAVSAVVDAEWTVKNEGGNGTSAKIDLYEDENWARPYDLVIHNECFADTKDSTYIRKITSAHAKGVNAIFLHCALHTYRSAEIDDWRQLIGMTSKRHDHQSRYPVTMVSSGKLTKGVQNTWLSPKDELYVIEKIGPKAEVLAVSKSEKDGREYPVAWTNKYGKAKIFGMSFGHGNETFTDANFIRLLQNAAHWLCK</sequence>
<name>A0A419S7I0_9SPHI</name>
<dbReference type="SUPFAM" id="SSF52317">
    <property type="entry name" value="Class I glutamine amidotransferase-like"/>
    <property type="match status" value="1"/>
</dbReference>
<accession>A0A419S7I0</accession>
<dbReference type="EMBL" id="MBTA01000012">
    <property type="protein sequence ID" value="RKD17307.1"/>
    <property type="molecule type" value="Genomic_DNA"/>
</dbReference>
<dbReference type="Proteomes" id="UP000283433">
    <property type="component" value="Unassembled WGS sequence"/>
</dbReference>
<reference evidence="2 3" key="1">
    <citation type="submission" date="2016-07" db="EMBL/GenBank/DDBJ databases">
        <title>Genome of Pelobium manganitolerans.</title>
        <authorList>
            <person name="Wu S."/>
            <person name="Wang G."/>
        </authorList>
    </citation>
    <scope>NUCLEOTIDE SEQUENCE [LARGE SCALE GENOMIC DNA]</scope>
    <source>
        <strain evidence="2 3">YS-25</strain>
    </source>
</reference>